<protein>
    <recommendedName>
        <fullName evidence="2">Large ribosomal subunit protein mL59 domain-containing protein</fullName>
    </recommendedName>
</protein>
<dbReference type="Pfam" id="PF18126">
    <property type="entry name" value="Mitoc_mL59"/>
    <property type="match status" value="1"/>
</dbReference>
<dbReference type="GO" id="GO:0003735">
    <property type="term" value="F:structural constituent of ribosome"/>
    <property type="evidence" value="ECO:0007669"/>
    <property type="project" value="InterPro"/>
</dbReference>
<dbReference type="InterPro" id="IPR040922">
    <property type="entry name" value="Ribosomal_mL59_dom"/>
</dbReference>
<feature type="domain" description="Large ribosomal subunit protein mL59" evidence="2">
    <location>
        <begin position="45"/>
        <end position="228"/>
    </location>
</feature>
<reference evidence="3 4" key="1">
    <citation type="submission" date="2020-07" db="EMBL/GenBank/DDBJ databases">
        <title>Comparative genomics of pyrophilous fungi reveals a link between fire events and developmental genes.</title>
        <authorList>
            <consortium name="DOE Joint Genome Institute"/>
            <person name="Steindorff A.S."/>
            <person name="Carver A."/>
            <person name="Calhoun S."/>
            <person name="Stillman K."/>
            <person name="Liu H."/>
            <person name="Lipzen A."/>
            <person name="Pangilinan J."/>
            <person name="Labutti K."/>
            <person name="Bruns T.D."/>
            <person name="Grigoriev I.V."/>
        </authorList>
    </citation>
    <scope>NUCLEOTIDE SEQUENCE [LARGE SCALE GENOMIC DNA]</scope>
    <source>
        <strain evidence="3 4">CBS 144469</strain>
    </source>
</reference>
<organism evidence="3 4">
    <name type="scientific">Ephemerocybe angulata</name>
    <dbReference type="NCBI Taxonomy" id="980116"/>
    <lineage>
        <taxon>Eukaryota</taxon>
        <taxon>Fungi</taxon>
        <taxon>Dikarya</taxon>
        <taxon>Basidiomycota</taxon>
        <taxon>Agaricomycotina</taxon>
        <taxon>Agaricomycetes</taxon>
        <taxon>Agaricomycetidae</taxon>
        <taxon>Agaricales</taxon>
        <taxon>Agaricineae</taxon>
        <taxon>Psathyrellaceae</taxon>
        <taxon>Ephemerocybe</taxon>
    </lineage>
</organism>
<evidence type="ECO:0000259" key="2">
    <source>
        <dbReference type="Pfam" id="PF18126"/>
    </source>
</evidence>
<dbReference type="PANTHER" id="PTHR28041:SF1">
    <property type="entry name" value="LARGE RIBOSOMAL SUBUNIT PROTEIN ML59"/>
    <property type="match status" value="1"/>
</dbReference>
<dbReference type="InterPro" id="IPR037507">
    <property type="entry name" value="Ribosomal_mL59"/>
</dbReference>
<sequence>MASTTVARKSIEGFLSRELRSKGAHINRFGPLPPLPTTASTTAATTAEGAGSSSTVQQLPNPFLARYNVNSKRWAPAKYSLRQQADLVKKAKAAGLAHLLPSGPKTPILDPKNEKVQKHNPHFAAVAAAAFEAQEAAQKKPRQKVLPIKTVESWTAATPTNAVLNKSIYWEGKIDLKQKAGADIGIKLYAGKKRMFKGHRWERLKVAREKKRVILMRDMAKRIRNYKNYYKKKRPDPLKPAKVSTRPGKLPF</sequence>
<evidence type="ECO:0000313" key="3">
    <source>
        <dbReference type="EMBL" id="KAF6764253.1"/>
    </source>
</evidence>
<accession>A0A8H6MCK2</accession>
<keyword evidence="4" id="KW-1185">Reference proteome</keyword>
<dbReference type="GO" id="GO:0005762">
    <property type="term" value="C:mitochondrial large ribosomal subunit"/>
    <property type="evidence" value="ECO:0007669"/>
    <property type="project" value="InterPro"/>
</dbReference>
<feature type="region of interest" description="Disordered" evidence="1">
    <location>
        <begin position="25"/>
        <end position="57"/>
    </location>
</feature>
<dbReference type="EMBL" id="JACGCI010000004">
    <property type="protein sequence ID" value="KAF6764253.1"/>
    <property type="molecule type" value="Genomic_DNA"/>
</dbReference>
<dbReference type="Proteomes" id="UP000521943">
    <property type="component" value="Unassembled WGS sequence"/>
</dbReference>
<evidence type="ECO:0000313" key="4">
    <source>
        <dbReference type="Proteomes" id="UP000521943"/>
    </source>
</evidence>
<dbReference type="AlphaFoldDB" id="A0A8H6MCK2"/>
<gene>
    <name evidence="3" type="ORF">DFP72DRAFT_799629</name>
</gene>
<dbReference type="OrthoDB" id="18529at2759"/>
<feature type="compositionally biased region" description="Low complexity" evidence="1">
    <location>
        <begin position="37"/>
        <end position="55"/>
    </location>
</feature>
<evidence type="ECO:0000256" key="1">
    <source>
        <dbReference type="SAM" id="MobiDB-lite"/>
    </source>
</evidence>
<comment type="caution">
    <text evidence="3">The sequence shown here is derived from an EMBL/GenBank/DDBJ whole genome shotgun (WGS) entry which is preliminary data.</text>
</comment>
<dbReference type="PANTHER" id="PTHR28041">
    <property type="entry name" value="54S RIBOSOMAL PROTEIN L25, MITOCHONDRIAL"/>
    <property type="match status" value="1"/>
</dbReference>
<feature type="region of interest" description="Disordered" evidence="1">
    <location>
        <begin position="232"/>
        <end position="252"/>
    </location>
</feature>
<name>A0A8H6MCK2_9AGAR</name>
<proteinExistence type="predicted"/>